<accession>M7X0M8</accession>
<dbReference type="EMBL" id="AMZY02000023">
    <property type="protein sequence ID" value="EMS31080.1"/>
    <property type="molecule type" value="Genomic_DNA"/>
</dbReference>
<dbReference type="InParanoid" id="M7X0M8"/>
<protein>
    <submittedName>
        <fullName evidence="1">Uncharacterized protein</fullName>
    </submittedName>
</protein>
<proteinExistence type="predicted"/>
<evidence type="ECO:0000313" key="2">
    <source>
        <dbReference type="Proteomes" id="UP000010953"/>
    </source>
</evidence>
<keyword evidence="2" id="KW-1185">Reference proteome</keyword>
<comment type="caution">
    <text evidence="1">The sequence shown here is derived from an EMBL/GenBank/DDBJ whole genome shotgun (WGS) entry which is preliminary data.</text>
</comment>
<evidence type="ECO:0000313" key="1">
    <source>
        <dbReference type="EMBL" id="EMS31080.1"/>
    </source>
</evidence>
<organism evidence="1 2">
    <name type="scientific">Mariniradius saccharolyticus AK6</name>
    <dbReference type="NCBI Taxonomy" id="1239962"/>
    <lineage>
        <taxon>Bacteria</taxon>
        <taxon>Pseudomonadati</taxon>
        <taxon>Bacteroidota</taxon>
        <taxon>Cytophagia</taxon>
        <taxon>Cytophagales</taxon>
        <taxon>Cyclobacteriaceae</taxon>
        <taxon>Mariniradius</taxon>
    </lineage>
</organism>
<dbReference type="AlphaFoldDB" id="M7X0M8"/>
<sequence length="39" mass="4516">MRDSRIPKNKKVGITDLLLKYLAAINSWRLRVAAQLCLF</sequence>
<name>M7X0M8_9BACT</name>
<reference evidence="1" key="1">
    <citation type="submission" date="2013-01" db="EMBL/GenBank/DDBJ databases">
        <title>Genome assembly of Mariniradius saccharolyticus AK6.</title>
        <authorList>
            <person name="Vaidya B."/>
            <person name="Khatri I."/>
            <person name="Tanuku N.R.S."/>
            <person name="Subramanian S."/>
            <person name="Pinnaka A."/>
        </authorList>
    </citation>
    <scope>NUCLEOTIDE SEQUENCE [LARGE SCALE GENOMIC DNA]</scope>
    <source>
        <strain evidence="1">AK6</strain>
    </source>
</reference>
<gene>
    <name evidence="1" type="ORF">C943_02653</name>
</gene>
<dbReference type="Proteomes" id="UP000010953">
    <property type="component" value="Unassembled WGS sequence"/>
</dbReference>